<dbReference type="InterPro" id="IPR007410">
    <property type="entry name" value="LpqE-like"/>
</dbReference>
<dbReference type="InterPro" id="IPR036182">
    <property type="entry name" value="PCuAC_sf"/>
</dbReference>
<organism evidence="2 3">
    <name type="scientific">Halomonas piscis</name>
    <dbReference type="NCBI Taxonomy" id="3031727"/>
    <lineage>
        <taxon>Bacteria</taxon>
        <taxon>Pseudomonadati</taxon>
        <taxon>Pseudomonadota</taxon>
        <taxon>Gammaproteobacteria</taxon>
        <taxon>Oceanospirillales</taxon>
        <taxon>Halomonadaceae</taxon>
        <taxon>Halomonas</taxon>
    </lineage>
</organism>
<keyword evidence="3" id="KW-1185">Reference proteome</keyword>
<name>A0ABY9YXK4_9GAMM</name>
<dbReference type="PANTHER" id="PTHR36302">
    <property type="entry name" value="BLR7088 PROTEIN"/>
    <property type="match status" value="1"/>
</dbReference>
<evidence type="ECO:0000313" key="3">
    <source>
        <dbReference type="Proteomes" id="UP001301869"/>
    </source>
</evidence>
<dbReference type="EMBL" id="CP119391">
    <property type="protein sequence ID" value="WNK19347.1"/>
    <property type="molecule type" value="Genomic_DNA"/>
</dbReference>
<dbReference type="Gene3D" id="2.60.40.1890">
    <property type="entry name" value="PCu(A)C copper chaperone"/>
    <property type="match status" value="1"/>
</dbReference>
<dbReference type="PANTHER" id="PTHR36302:SF1">
    <property type="entry name" value="COPPER CHAPERONE PCU(A)C"/>
    <property type="match status" value="1"/>
</dbReference>
<evidence type="ECO:0000256" key="1">
    <source>
        <dbReference type="SAM" id="SignalP"/>
    </source>
</evidence>
<accession>A0ABY9YXK4</accession>
<reference evidence="2 3" key="1">
    <citation type="submission" date="2023-03" db="EMBL/GenBank/DDBJ databases">
        <title>Halomonas sp. nov., isolated from Korean tranditional fermented seafood 'Jeotgal'.</title>
        <authorList>
            <person name="Kim B."/>
            <person name="Shin N.-R."/>
        </authorList>
    </citation>
    <scope>NUCLEOTIDE SEQUENCE [LARGE SCALE GENOMIC DNA]</scope>
    <source>
        <strain evidence="2 3">SG2L-4</strain>
    </source>
</reference>
<feature type="signal peptide" evidence="1">
    <location>
        <begin position="1"/>
        <end position="27"/>
    </location>
</feature>
<keyword evidence="1" id="KW-0732">Signal</keyword>
<dbReference type="InterPro" id="IPR058248">
    <property type="entry name" value="Lxx211020-like"/>
</dbReference>
<proteinExistence type="predicted"/>
<protein>
    <submittedName>
        <fullName evidence="2">Copper chaperone PCu(A)C</fullName>
    </submittedName>
</protein>
<evidence type="ECO:0000313" key="2">
    <source>
        <dbReference type="EMBL" id="WNK19347.1"/>
    </source>
</evidence>
<feature type="chain" id="PRO_5045072970" evidence="1">
    <location>
        <begin position="28"/>
        <end position="149"/>
    </location>
</feature>
<sequence>MPPLSFAHRLPTLLLGVLLLTAGSAAAASLEATDARLRLLPGDLPGAGYFTLNNTGDTPVTLTGAASEAFDKVMLHQSIEEDGMANMHAVDAVEVAPESTFTFAPKGHHLMLMQRSADLSVGDSVTVELEFQQRDPLKVTFDVVSPAER</sequence>
<gene>
    <name evidence="2" type="ORF">P1P91_10835</name>
</gene>
<dbReference type="RefSeq" id="WP_311882557.1">
    <property type="nucleotide sequence ID" value="NZ_CP119391.1"/>
</dbReference>
<dbReference type="SUPFAM" id="SSF110087">
    <property type="entry name" value="DR1885-like metal-binding protein"/>
    <property type="match status" value="1"/>
</dbReference>
<dbReference type="Proteomes" id="UP001301869">
    <property type="component" value="Chromosome"/>
</dbReference>
<dbReference type="Pfam" id="PF04314">
    <property type="entry name" value="PCuAC"/>
    <property type="match status" value="1"/>
</dbReference>